<proteinExistence type="inferred from homology"/>
<evidence type="ECO:0000256" key="5">
    <source>
        <dbReference type="ARBA" id="ARBA00023136"/>
    </source>
</evidence>
<feature type="transmembrane region" description="Helical" evidence="6">
    <location>
        <begin position="258"/>
        <end position="277"/>
    </location>
</feature>
<reference evidence="8" key="1">
    <citation type="submission" date="2023-07" db="EMBL/GenBank/DDBJ databases">
        <title>A chromosome-level genome assembly of Lolium multiflorum.</title>
        <authorList>
            <person name="Chen Y."/>
            <person name="Copetti D."/>
            <person name="Kolliker R."/>
            <person name="Studer B."/>
        </authorList>
    </citation>
    <scope>NUCLEOTIDE SEQUENCE</scope>
    <source>
        <strain evidence="8">02402/16</strain>
        <tissue evidence="8">Leaf</tissue>
    </source>
</reference>
<feature type="transmembrane region" description="Helical" evidence="6">
    <location>
        <begin position="380"/>
        <end position="399"/>
    </location>
</feature>
<evidence type="ECO:0000256" key="2">
    <source>
        <dbReference type="ARBA" id="ARBA00007635"/>
    </source>
</evidence>
<feature type="transmembrane region" description="Helical" evidence="6">
    <location>
        <begin position="323"/>
        <end position="342"/>
    </location>
</feature>
<feature type="transmembrane region" description="Helical" evidence="6">
    <location>
        <begin position="176"/>
        <end position="197"/>
    </location>
</feature>
<gene>
    <name evidence="8" type="ORF">QYE76_011068</name>
</gene>
<feature type="transmembrane region" description="Helical" evidence="6">
    <location>
        <begin position="114"/>
        <end position="136"/>
    </location>
</feature>
<dbReference type="Pfam" id="PF00892">
    <property type="entry name" value="EamA"/>
    <property type="match status" value="2"/>
</dbReference>
<feature type="transmembrane region" description="Helical" evidence="6">
    <location>
        <begin position="209"/>
        <end position="229"/>
    </location>
</feature>
<feature type="domain" description="EamA" evidence="7">
    <location>
        <begin position="259"/>
        <end position="396"/>
    </location>
</feature>
<keyword evidence="4 6" id="KW-1133">Transmembrane helix</keyword>
<evidence type="ECO:0000256" key="6">
    <source>
        <dbReference type="RuleBase" id="RU363077"/>
    </source>
</evidence>
<dbReference type="GO" id="GO:0016020">
    <property type="term" value="C:membrane"/>
    <property type="evidence" value="ECO:0007669"/>
    <property type="project" value="UniProtKB-SubCell"/>
</dbReference>
<protein>
    <recommendedName>
        <fullName evidence="6">WAT1-related protein</fullName>
    </recommendedName>
</protein>
<keyword evidence="5 6" id="KW-0472">Membrane</keyword>
<accession>A0AAD8TUQ7</accession>
<dbReference type="Proteomes" id="UP001231189">
    <property type="component" value="Unassembled WGS sequence"/>
</dbReference>
<feature type="domain" description="EamA" evidence="7">
    <location>
        <begin position="97"/>
        <end position="226"/>
    </location>
</feature>
<dbReference type="InterPro" id="IPR000620">
    <property type="entry name" value="EamA_dom"/>
</dbReference>
<keyword evidence="3 6" id="KW-0812">Transmembrane</keyword>
<evidence type="ECO:0000256" key="3">
    <source>
        <dbReference type="ARBA" id="ARBA00022692"/>
    </source>
</evidence>
<feature type="transmembrane region" description="Helical" evidence="6">
    <location>
        <begin position="148"/>
        <end position="170"/>
    </location>
</feature>
<evidence type="ECO:0000313" key="9">
    <source>
        <dbReference type="Proteomes" id="UP001231189"/>
    </source>
</evidence>
<feature type="transmembrane region" description="Helical" evidence="6">
    <location>
        <begin position="289"/>
        <end position="311"/>
    </location>
</feature>
<dbReference type="InterPro" id="IPR037185">
    <property type="entry name" value="EmrE-like"/>
</dbReference>
<sequence length="407" mass="45556">MHAVGLLQQSRCVYQGNTRAPSPTEREIIELHDYQARIRSNCADYLISLLPSAHTPLTNKVQLARHCPPMDIDADKQPVTKSGWRTPASMVLVQLFNTGMILLSKVSIGDGMFIFALLAYRSLFGAAFILPLALLFERGKWREMGWCAMGWIFFNGFIGYVVPMSLYFYGLRDTTSSYAVIFLNMIPLFSFALSLIFRLETFRILSIAGSLKIVGVLLSVGGTMLISLYKGKTLHLWNPILEHHHKEQQTAEVASNQLRGTILLLGGSFTFACWYLIQSRVLKVYPYKYWSSMATCLFGGFQTAIIGIILRRDKNAWKLGWDLNLVTILYSGALATAARYCLNSWVVARRGPSYPPMFNPLSVVFTIVLASIFIGDDITVGSLLGTVTVIVGLYTFLWAKSKEVPDK</sequence>
<comment type="subcellular location">
    <subcellularLocation>
        <location evidence="1 6">Membrane</location>
        <topology evidence="1 6">Multi-pass membrane protein</topology>
    </subcellularLocation>
</comment>
<dbReference type="GO" id="GO:0022857">
    <property type="term" value="F:transmembrane transporter activity"/>
    <property type="evidence" value="ECO:0007669"/>
    <property type="project" value="InterPro"/>
</dbReference>
<comment type="similarity">
    <text evidence="2 6">Belongs to the drug/metabolite transporter (DMT) superfamily. Plant drug/metabolite exporter (P-DME) (TC 2.A.7.4) family.</text>
</comment>
<keyword evidence="9" id="KW-1185">Reference proteome</keyword>
<dbReference type="PANTHER" id="PTHR31218">
    <property type="entry name" value="WAT1-RELATED PROTEIN"/>
    <property type="match status" value="1"/>
</dbReference>
<dbReference type="AlphaFoldDB" id="A0AAD8TUQ7"/>
<name>A0AAD8TUQ7_LOLMU</name>
<evidence type="ECO:0000256" key="1">
    <source>
        <dbReference type="ARBA" id="ARBA00004141"/>
    </source>
</evidence>
<evidence type="ECO:0000259" key="7">
    <source>
        <dbReference type="Pfam" id="PF00892"/>
    </source>
</evidence>
<feature type="transmembrane region" description="Helical" evidence="6">
    <location>
        <begin position="354"/>
        <end position="374"/>
    </location>
</feature>
<dbReference type="InterPro" id="IPR030184">
    <property type="entry name" value="WAT1-related"/>
</dbReference>
<organism evidence="8 9">
    <name type="scientific">Lolium multiflorum</name>
    <name type="common">Italian ryegrass</name>
    <name type="synonym">Lolium perenne subsp. multiflorum</name>
    <dbReference type="NCBI Taxonomy" id="4521"/>
    <lineage>
        <taxon>Eukaryota</taxon>
        <taxon>Viridiplantae</taxon>
        <taxon>Streptophyta</taxon>
        <taxon>Embryophyta</taxon>
        <taxon>Tracheophyta</taxon>
        <taxon>Spermatophyta</taxon>
        <taxon>Magnoliopsida</taxon>
        <taxon>Liliopsida</taxon>
        <taxon>Poales</taxon>
        <taxon>Poaceae</taxon>
        <taxon>BOP clade</taxon>
        <taxon>Pooideae</taxon>
        <taxon>Poodae</taxon>
        <taxon>Poeae</taxon>
        <taxon>Poeae Chloroplast Group 2 (Poeae type)</taxon>
        <taxon>Loliodinae</taxon>
        <taxon>Loliinae</taxon>
        <taxon>Lolium</taxon>
    </lineage>
</organism>
<evidence type="ECO:0000313" key="8">
    <source>
        <dbReference type="EMBL" id="KAK1694371.1"/>
    </source>
</evidence>
<dbReference type="EMBL" id="JAUUTY010000001">
    <property type="protein sequence ID" value="KAK1694371.1"/>
    <property type="molecule type" value="Genomic_DNA"/>
</dbReference>
<evidence type="ECO:0000256" key="4">
    <source>
        <dbReference type="ARBA" id="ARBA00022989"/>
    </source>
</evidence>
<dbReference type="SUPFAM" id="SSF103481">
    <property type="entry name" value="Multidrug resistance efflux transporter EmrE"/>
    <property type="match status" value="2"/>
</dbReference>
<comment type="caution">
    <text evidence="8">The sequence shown here is derived from an EMBL/GenBank/DDBJ whole genome shotgun (WGS) entry which is preliminary data.</text>
</comment>